<keyword evidence="3 8" id="KW-0479">Metal-binding</keyword>
<keyword evidence="5 8" id="KW-0418">Kinase</keyword>
<dbReference type="PROSITE" id="PS50035">
    <property type="entry name" value="PLD"/>
    <property type="match status" value="1"/>
</dbReference>
<evidence type="ECO:0000256" key="4">
    <source>
        <dbReference type="ARBA" id="ARBA00022741"/>
    </source>
</evidence>
<dbReference type="InterPro" id="IPR001736">
    <property type="entry name" value="PLipase_D/transphosphatidylase"/>
</dbReference>
<feature type="binding site" evidence="8">
    <location>
        <position position="433"/>
    </location>
    <ligand>
        <name>Mg(2+)</name>
        <dbReference type="ChEBI" id="CHEBI:18420"/>
    </ligand>
</feature>
<evidence type="ECO:0000256" key="8">
    <source>
        <dbReference type="HAMAP-Rule" id="MF_00347"/>
    </source>
</evidence>
<feature type="compositionally biased region" description="Acidic residues" evidence="10">
    <location>
        <begin position="12"/>
        <end position="21"/>
    </location>
</feature>
<reference evidence="12 13" key="1">
    <citation type="submission" date="2020-07" db="EMBL/GenBank/DDBJ databases">
        <title>Sequencing the genomes of 1000 actinobacteria strains.</title>
        <authorList>
            <person name="Klenk H.-P."/>
        </authorList>
    </citation>
    <scope>NUCLEOTIDE SEQUENCE [LARGE SCALE GENOMIC DNA]</scope>
    <source>
        <strain evidence="12 13">DSM 27576</strain>
    </source>
</reference>
<dbReference type="GO" id="GO:0009358">
    <property type="term" value="C:polyphosphate kinase complex"/>
    <property type="evidence" value="ECO:0007669"/>
    <property type="project" value="InterPro"/>
</dbReference>
<dbReference type="CDD" id="cd09165">
    <property type="entry name" value="PLDc_PaPPK1_C1_like"/>
    <property type="match status" value="1"/>
</dbReference>
<dbReference type="NCBIfam" id="NF003921">
    <property type="entry name" value="PRK05443.2-2"/>
    <property type="match status" value="1"/>
</dbReference>
<dbReference type="CDD" id="cd09168">
    <property type="entry name" value="PLDc_PaPPK1_C2_like"/>
    <property type="match status" value="1"/>
</dbReference>
<comment type="function">
    <text evidence="8 9">Catalyzes the reversible transfer of the terminal phosphate of ATP to form a long-chain polyphosphate (polyP).</text>
</comment>
<feature type="binding site" evidence="8">
    <location>
        <position position="592"/>
    </location>
    <ligand>
        <name>ATP</name>
        <dbReference type="ChEBI" id="CHEBI:30616"/>
    </ligand>
</feature>
<feature type="region of interest" description="Disordered" evidence="10">
    <location>
        <begin position="6"/>
        <end position="29"/>
    </location>
</feature>
<dbReference type="PANTHER" id="PTHR30218:SF0">
    <property type="entry name" value="POLYPHOSPHATE KINASE"/>
    <property type="match status" value="1"/>
</dbReference>
<dbReference type="Pfam" id="PF13090">
    <property type="entry name" value="PP_kinase_C"/>
    <property type="match status" value="1"/>
</dbReference>
<dbReference type="FunFam" id="3.30.870.10:FF:000001">
    <property type="entry name" value="Polyphosphate kinase"/>
    <property type="match status" value="1"/>
</dbReference>
<dbReference type="NCBIfam" id="NF003917">
    <property type="entry name" value="PRK05443.1-1"/>
    <property type="match status" value="1"/>
</dbReference>
<evidence type="ECO:0000313" key="13">
    <source>
        <dbReference type="Proteomes" id="UP000526083"/>
    </source>
</evidence>
<accession>A0A7W3JMR0</accession>
<evidence type="ECO:0000256" key="5">
    <source>
        <dbReference type="ARBA" id="ARBA00022777"/>
    </source>
</evidence>
<dbReference type="Pfam" id="PF13089">
    <property type="entry name" value="PP_kinase_N"/>
    <property type="match status" value="1"/>
</dbReference>
<dbReference type="Pfam" id="PF02503">
    <property type="entry name" value="PP_kinase"/>
    <property type="match status" value="1"/>
</dbReference>
<dbReference type="GO" id="GO:0006799">
    <property type="term" value="P:polyphosphate biosynthetic process"/>
    <property type="evidence" value="ECO:0007669"/>
    <property type="project" value="UniProtKB-UniRule"/>
</dbReference>
<protein>
    <recommendedName>
        <fullName evidence="8 9">Polyphosphate kinase</fullName>
        <ecNumber evidence="8 9">2.7.4.1</ecNumber>
    </recommendedName>
    <alternativeName>
        <fullName evidence="8">ATP-polyphosphate phosphotransferase</fullName>
    </alternativeName>
    <alternativeName>
        <fullName evidence="8">Polyphosphoric acid kinase</fullName>
    </alternativeName>
</protein>
<evidence type="ECO:0000313" key="12">
    <source>
        <dbReference type="EMBL" id="MBA8815614.1"/>
    </source>
</evidence>
<dbReference type="InterPro" id="IPR025200">
    <property type="entry name" value="PPK_C_dom2"/>
</dbReference>
<evidence type="ECO:0000256" key="6">
    <source>
        <dbReference type="ARBA" id="ARBA00022840"/>
    </source>
</evidence>
<proteinExistence type="inferred from homology"/>
<evidence type="ECO:0000259" key="11">
    <source>
        <dbReference type="PROSITE" id="PS50035"/>
    </source>
</evidence>
<dbReference type="InterPro" id="IPR024953">
    <property type="entry name" value="PP_kinase_middle"/>
</dbReference>
<dbReference type="GO" id="GO:0005524">
    <property type="term" value="F:ATP binding"/>
    <property type="evidence" value="ECO:0007669"/>
    <property type="project" value="UniProtKB-KW"/>
</dbReference>
<organism evidence="12 13">
    <name type="scientific">Microbacterium halimionae</name>
    <dbReference type="NCBI Taxonomy" id="1526413"/>
    <lineage>
        <taxon>Bacteria</taxon>
        <taxon>Bacillati</taxon>
        <taxon>Actinomycetota</taxon>
        <taxon>Actinomycetes</taxon>
        <taxon>Micrococcales</taxon>
        <taxon>Microbacteriaceae</taxon>
        <taxon>Microbacterium</taxon>
    </lineage>
</organism>
<keyword evidence="2 8" id="KW-0808">Transferase</keyword>
<comment type="catalytic activity">
    <reaction evidence="8 9">
        <text>[phosphate](n) + ATP = [phosphate](n+1) + ADP</text>
        <dbReference type="Rhea" id="RHEA:19573"/>
        <dbReference type="Rhea" id="RHEA-COMP:9859"/>
        <dbReference type="Rhea" id="RHEA-COMP:14280"/>
        <dbReference type="ChEBI" id="CHEBI:16838"/>
        <dbReference type="ChEBI" id="CHEBI:30616"/>
        <dbReference type="ChEBI" id="CHEBI:456216"/>
        <dbReference type="EC" id="2.7.4.1"/>
    </reaction>
</comment>
<dbReference type="InterPro" id="IPR036830">
    <property type="entry name" value="PP_kinase_middle_dom_sf"/>
</dbReference>
<evidence type="ECO:0000256" key="2">
    <source>
        <dbReference type="ARBA" id="ARBA00022679"/>
    </source>
</evidence>
<feature type="domain" description="PLD phosphodiesterase" evidence="11">
    <location>
        <begin position="615"/>
        <end position="645"/>
    </location>
</feature>
<dbReference type="InterPro" id="IPR025198">
    <property type="entry name" value="PPK_N_dom"/>
</dbReference>
<dbReference type="SUPFAM" id="SSF140356">
    <property type="entry name" value="PPK N-terminal domain-like"/>
    <property type="match status" value="1"/>
</dbReference>
<dbReference type="NCBIfam" id="TIGR03705">
    <property type="entry name" value="poly_P_kin"/>
    <property type="match status" value="1"/>
</dbReference>
<dbReference type="SUPFAM" id="SSF56024">
    <property type="entry name" value="Phospholipase D/nuclease"/>
    <property type="match status" value="2"/>
</dbReference>
<dbReference type="HAMAP" id="MF_00347">
    <property type="entry name" value="Polyphosphate_kinase"/>
    <property type="match status" value="1"/>
</dbReference>
<dbReference type="EMBL" id="JACGWY010000001">
    <property type="protein sequence ID" value="MBA8815614.1"/>
    <property type="molecule type" value="Genomic_DNA"/>
</dbReference>
<keyword evidence="1 8" id="KW-0597">Phosphoprotein</keyword>
<dbReference type="InterPro" id="IPR036832">
    <property type="entry name" value="PPK_N_dom_sf"/>
</dbReference>
<dbReference type="AlphaFoldDB" id="A0A7W3JMR0"/>
<dbReference type="PIRSF" id="PIRSF015589">
    <property type="entry name" value="PP_kinase"/>
    <property type="match status" value="1"/>
</dbReference>
<keyword evidence="4 8" id="KW-0547">Nucleotide-binding</keyword>
<gene>
    <name evidence="8" type="primary">ppk</name>
    <name evidence="12" type="ORF">FHX48_000666</name>
</gene>
<dbReference type="Gene3D" id="3.30.870.10">
    <property type="entry name" value="Endonuclease Chain A"/>
    <property type="match status" value="2"/>
</dbReference>
<dbReference type="Gene3D" id="1.20.58.310">
    <property type="entry name" value="Polyphosphate kinase N-terminal domain"/>
    <property type="match status" value="1"/>
</dbReference>
<dbReference type="EC" id="2.7.4.1" evidence="8 9"/>
<dbReference type="GO" id="GO:0046872">
    <property type="term" value="F:metal ion binding"/>
    <property type="evidence" value="ECO:0007669"/>
    <property type="project" value="UniProtKB-KW"/>
</dbReference>
<dbReference type="Gene3D" id="3.30.1840.10">
    <property type="entry name" value="Polyphosphate kinase middle domain"/>
    <property type="match status" value="1"/>
</dbReference>
<keyword evidence="6 8" id="KW-0067">ATP-binding</keyword>
<name>A0A7W3JMR0_9MICO</name>
<dbReference type="Pfam" id="PF17941">
    <property type="entry name" value="PP_kinase_C_1"/>
    <property type="match status" value="1"/>
</dbReference>
<evidence type="ECO:0000256" key="3">
    <source>
        <dbReference type="ARBA" id="ARBA00022723"/>
    </source>
</evidence>
<dbReference type="InterPro" id="IPR041108">
    <property type="entry name" value="PP_kinase_C_1"/>
</dbReference>
<keyword evidence="7 8" id="KW-0460">Magnesium</keyword>
<sequence>MIHEALDTGLGDADDDDFDGVDESRDSELPENRYLDRELSWLAFNQRVLELAEDPHLPALERANFLAIFGSNLDEFFMVRVAGLKRRIVTGLAVPTNVGRAPQDVLADISQEAHTLQMRHADAWRNLVRPALADAGIDVVRWDELSDPDRARLYEYFQTQVFPVLMPLAVDPAHPFPYISGLSLNLAIRIRNAKTGRQEFARLKVPPMLPRFVEVLREGDRVRYLPLEDLISNNLADLFPGMEILDHHAFRLTRNEDMVIEEDETENLIQALEAELMRRRFGPPIRLEIADDMDELTLKLLVDELGITTQEVYRLPAPLDLRGLFDLARIERPDLHYAAHVPTTAAAFQPGDNNERVDFFTAIRKADVLVHHPYESFATSVQAFLEQAAKDPHVLAIKQTLYRTSGDSPIVQALIDAAEAGKQVLALVEVKARFDEANNIVWARKLEKAGVHVVYGLVGLKTHCKLALVIRQEDNVLRHYSHVGTGNYNPKTSRIYEDFGLFTVDNQVGRDLTRLFNELSGYAIEKKFKRLLVAPLHLRKGLVRLIDKERTNALAGRPSGIRIKVNSMVDEQIIDALYRASQAGVPVDVWVRGICSLRPGVAGMSENITVRSILGRYLEHSRLFCFENDGDPQVYIGSADMMHRNLDRRVEALVRIVEPTQIADLGSLFSEALSEETSSWWLGSDGKWTRHNTDAEGKPLEDLQDKTMAALRRQRRARARAIR</sequence>
<feature type="binding site" evidence="8">
    <location>
        <position position="496"/>
    </location>
    <ligand>
        <name>ATP</name>
        <dbReference type="ChEBI" id="CHEBI:30616"/>
    </ligand>
</feature>
<evidence type="ECO:0000256" key="10">
    <source>
        <dbReference type="SAM" id="MobiDB-lite"/>
    </source>
</evidence>
<evidence type="ECO:0000256" key="7">
    <source>
        <dbReference type="ARBA" id="ARBA00022842"/>
    </source>
</evidence>
<dbReference type="NCBIfam" id="NF003922">
    <property type="entry name" value="PRK05443.2-3"/>
    <property type="match status" value="1"/>
</dbReference>
<dbReference type="PANTHER" id="PTHR30218">
    <property type="entry name" value="POLYPHOSPHATE KINASE"/>
    <property type="match status" value="1"/>
</dbReference>
<evidence type="ECO:0000256" key="9">
    <source>
        <dbReference type="RuleBase" id="RU003800"/>
    </source>
</evidence>
<comment type="caution">
    <text evidence="12">The sequence shown here is derived from an EMBL/GenBank/DDBJ whole genome shotgun (WGS) entry which is preliminary data.</text>
</comment>
<feature type="active site" description="Phosphohistidine intermediate" evidence="8">
    <location>
        <position position="463"/>
    </location>
</feature>
<dbReference type="RefSeq" id="WP_167048555.1">
    <property type="nucleotide sequence ID" value="NZ_JAAOZB010000002.1"/>
</dbReference>
<feature type="binding site" evidence="8">
    <location>
        <position position="620"/>
    </location>
    <ligand>
        <name>ATP</name>
        <dbReference type="ChEBI" id="CHEBI:30616"/>
    </ligand>
</feature>
<dbReference type="GO" id="GO:0008976">
    <property type="term" value="F:polyphosphate kinase activity"/>
    <property type="evidence" value="ECO:0007669"/>
    <property type="project" value="UniProtKB-UniRule"/>
</dbReference>
<feature type="binding site" evidence="8">
    <location>
        <position position="72"/>
    </location>
    <ligand>
        <name>ATP</name>
        <dbReference type="ChEBI" id="CHEBI:30616"/>
    </ligand>
</feature>
<dbReference type="InterPro" id="IPR003414">
    <property type="entry name" value="PP_kinase"/>
</dbReference>
<comment type="similarity">
    <text evidence="8 9">Belongs to the polyphosphate kinase 1 (PPK1) family.</text>
</comment>
<dbReference type="SUPFAM" id="SSF143724">
    <property type="entry name" value="PHP14-like"/>
    <property type="match status" value="1"/>
</dbReference>
<dbReference type="Proteomes" id="UP000526083">
    <property type="component" value="Unassembled WGS sequence"/>
</dbReference>
<evidence type="ECO:0000256" key="1">
    <source>
        <dbReference type="ARBA" id="ARBA00022553"/>
    </source>
</evidence>
<comment type="PTM">
    <text evidence="8 9">An intermediate of this reaction is the autophosphorylated ppk in which a phosphate is covalently linked to a histidine residue through a N-P bond.</text>
</comment>
<feature type="binding site" evidence="8">
    <location>
        <position position="403"/>
    </location>
    <ligand>
        <name>Mg(2+)</name>
        <dbReference type="ChEBI" id="CHEBI:18420"/>
    </ligand>
</feature>
<keyword evidence="13" id="KW-1185">Reference proteome</keyword>
<comment type="cofactor">
    <cofactor evidence="8">
        <name>Mg(2+)</name>
        <dbReference type="ChEBI" id="CHEBI:18420"/>
    </cofactor>
</comment>
<dbReference type="NCBIfam" id="NF003918">
    <property type="entry name" value="PRK05443.1-2"/>
    <property type="match status" value="1"/>
</dbReference>